<evidence type="ECO:0000256" key="1">
    <source>
        <dbReference type="SAM" id="SignalP"/>
    </source>
</evidence>
<feature type="signal peptide" evidence="1">
    <location>
        <begin position="1"/>
        <end position="21"/>
    </location>
</feature>
<evidence type="ECO:0000313" key="3">
    <source>
        <dbReference type="Proteomes" id="UP000199603"/>
    </source>
</evidence>
<organism evidence="2 3">
    <name type="scientific">Aquimonas voraii</name>
    <dbReference type="NCBI Taxonomy" id="265719"/>
    <lineage>
        <taxon>Bacteria</taxon>
        <taxon>Pseudomonadati</taxon>
        <taxon>Pseudomonadota</taxon>
        <taxon>Gammaproteobacteria</taxon>
        <taxon>Lysobacterales</taxon>
        <taxon>Lysobacteraceae</taxon>
        <taxon>Aquimonas</taxon>
    </lineage>
</organism>
<evidence type="ECO:0000313" key="2">
    <source>
        <dbReference type="EMBL" id="SDD14361.1"/>
    </source>
</evidence>
<accession>A0A1G6SCF3</accession>
<reference evidence="2 3" key="1">
    <citation type="submission" date="2016-10" db="EMBL/GenBank/DDBJ databases">
        <authorList>
            <person name="de Groot N.N."/>
        </authorList>
    </citation>
    <scope>NUCLEOTIDE SEQUENCE [LARGE SCALE GENOMIC DNA]</scope>
    <source>
        <strain evidence="2 3">DSM 16957</strain>
    </source>
</reference>
<dbReference type="AlphaFoldDB" id="A0A1G6SCF3"/>
<dbReference type="STRING" id="265719.SAMN04488509_101423"/>
<protein>
    <submittedName>
        <fullName evidence="2">Uncharacterized protein</fullName>
    </submittedName>
</protein>
<keyword evidence="1" id="KW-0732">Signal</keyword>
<keyword evidence="3" id="KW-1185">Reference proteome</keyword>
<sequence length="122" mass="13294">MLRSLGCLAVCFALSHGVASAQESTQRVIEGDVLLIDRVERTHSGANLPRRGMLMNQVEAQFGAPTTKHAPVGGSSPQQPPITRWSYPEFTVYFENSHVVNAVVNRASPNEKGPIRKEKPNG</sequence>
<dbReference type="Proteomes" id="UP000199603">
    <property type="component" value="Unassembled WGS sequence"/>
</dbReference>
<gene>
    <name evidence="2" type="ORF">SAMN04488509_101423</name>
</gene>
<dbReference type="EMBL" id="FNAG01000001">
    <property type="protein sequence ID" value="SDD14361.1"/>
    <property type="molecule type" value="Genomic_DNA"/>
</dbReference>
<dbReference type="RefSeq" id="WP_245679930.1">
    <property type="nucleotide sequence ID" value="NZ_FNAG01000001.1"/>
</dbReference>
<feature type="chain" id="PRO_5011585645" evidence="1">
    <location>
        <begin position="22"/>
        <end position="122"/>
    </location>
</feature>
<name>A0A1G6SCF3_9GAMM</name>
<proteinExistence type="predicted"/>